<accession>A0A166GVM0</accession>
<dbReference type="PANTHER" id="PTHR15039:SF11">
    <property type="entry name" value="DOLICHOL PHOSPHATE-MANNOSE BIOSYNTHESIS REGULATORY PROTEIN"/>
    <property type="match status" value="1"/>
</dbReference>
<feature type="transmembrane region" description="Helical" evidence="7">
    <location>
        <begin position="7"/>
        <end position="32"/>
    </location>
</feature>
<evidence type="ECO:0000256" key="6">
    <source>
        <dbReference type="ARBA" id="ARBA00023136"/>
    </source>
</evidence>
<evidence type="ECO:0000256" key="2">
    <source>
        <dbReference type="ARBA" id="ARBA00005478"/>
    </source>
</evidence>
<evidence type="ECO:0000256" key="1">
    <source>
        <dbReference type="ARBA" id="ARBA00004477"/>
    </source>
</evidence>
<reference evidence="8 9" key="1">
    <citation type="journal article" date="2016" name="Mol. Biol. Evol.">
        <title>Comparative Genomics of Early-Diverging Mushroom-Forming Fungi Provides Insights into the Origins of Lignocellulose Decay Capabilities.</title>
        <authorList>
            <person name="Nagy L.G."/>
            <person name="Riley R."/>
            <person name="Tritt A."/>
            <person name="Adam C."/>
            <person name="Daum C."/>
            <person name="Floudas D."/>
            <person name="Sun H."/>
            <person name="Yadav J.S."/>
            <person name="Pangilinan J."/>
            <person name="Larsson K.H."/>
            <person name="Matsuura K."/>
            <person name="Barry K."/>
            <person name="Labutti K."/>
            <person name="Kuo R."/>
            <person name="Ohm R.A."/>
            <person name="Bhattacharya S.S."/>
            <person name="Shirouzu T."/>
            <person name="Yoshinaga Y."/>
            <person name="Martin F.M."/>
            <person name="Grigoriev I.V."/>
            <person name="Hibbett D.S."/>
        </authorList>
    </citation>
    <scope>NUCLEOTIDE SEQUENCE [LARGE SCALE GENOMIC DNA]</scope>
    <source>
        <strain evidence="8 9">HHB10207 ss-3</strain>
    </source>
</reference>
<organism evidence="8 9">
    <name type="scientific">Sistotremastrum suecicum HHB10207 ss-3</name>
    <dbReference type="NCBI Taxonomy" id="1314776"/>
    <lineage>
        <taxon>Eukaryota</taxon>
        <taxon>Fungi</taxon>
        <taxon>Dikarya</taxon>
        <taxon>Basidiomycota</taxon>
        <taxon>Agaricomycotina</taxon>
        <taxon>Agaricomycetes</taxon>
        <taxon>Sistotremastrales</taxon>
        <taxon>Sistotremastraceae</taxon>
        <taxon>Sistotremastrum</taxon>
    </lineage>
</organism>
<sequence length="88" mass="9497">MGVSDKALGGLMLATAGIVFTYYTIWALLLPLLPSDHPVQDLFPSREWAVRLPAFILLVGICGIGGFVGNVVLKENRKKAQKRASKSA</sequence>
<evidence type="ECO:0000313" key="8">
    <source>
        <dbReference type="EMBL" id="KZT42061.1"/>
    </source>
</evidence>
<gene>
    <name evidence="8" type="ORF">SISSUDRAFT_1016591</name>
</gene>
<dbReference type="GO" id="GO:0033185">
    <property type="term" value="C:dolichol-phosphate-mannose synthase complex"/>
    <property type="evidence" value="ECO:0007669"/>
    <property type="project" value="TreeGrafter"/>
</dbReference>
<protein>
    <recommendedName>
        <fullName evidence="7">Dolichol phosphate-mannose biosynthesis regulatory protein</fullName>
    </recommendedName>
</protein>
<evidence type="ECO:0000256" key="7">
    <source>
        <dbReference type="RuleBase" id="RU365084"/>
    </source>
</evidence>
<evidence type="ECO:0000256" key="3">
    <source>
        <dbReference type="ARBA" id="ARBA00022692"/>
    </source>
</evidence>
<keyword evidence="6 7" id="KW-0472">Membrane</keyword>
<dbReference type="STRING" id="1314776.A0A166GVM0"/>
<dbReference type="GO" id="GO:0180047">
    <property type="term" value="P:dolichol phosphate mannose biosynthetic process"/>
    <property type="evidence" value="ECO:0007669"/>
    <property type="project" value="InterPro"/>
</dbReference>
<dbReference type="GO" id="GO:0006506">
    <property type="term" value="P:GPI anchor biosynthetic process"/>
    <property type="evidence" value="ECO:0007669"/>
    <property type="project" value="TreeGrafter"/>
</dbReference>
<proteinExistence type="inferred from homology"/>
<keyword evidence="3 7" id="KW-0812">Transmembrane</keyword>
<comment type="similarity">
    <text evidence="2 7">Belongs to the DPM2 family.</text>
</comment>
<dbReference type="Proteomes" id="UP000076798">
    <property type="component" value="Unassembled WGS sequence"/>
</dbReference>
<dbReference type="GO" id="GO:0030234">
    <property type="term" value="F:enzyme regulator activity"/>
    <property type="evidence" value="ECO:0007669"/>
    <property type="project" value="UniProtKB-UniRule"/>
</dbReference>
<evidence type="ECO:0000256" key="4">
    <source>
        <dbReference type="ARBA" id="ARBA00022824"/>
    </source>
</evidence>
<comment type="pathway">
    <text evidence="7">Protein modification; protein glycosylation.</text>
</comment>
<dbReference type="Pfam" id="PF07297">
    <property type="entry name" value="DPM2"/>
    <property type="match status" value="1"/>
</dbReference>
<dbReference type="PANTHER" id="PTHR15039">
    <property type="entry name" value="DOLICHOL PHOSPHATE-MANNOSE BIOSYNTHESIS REGULATORY PROTEIN"/>
    <property type="match status" value="1"/>
</dbReference>
<dbReference type="AlphaFoldDB" id="A0A166GVM0"/>
<comment type="subcellular location">
    <subcellularLocation>
        <location evidence="1 7">Endoplasmic reticulum membrane</location>
        <topology evidence="1 7">Multi-pass membrane protein</topology>
    </subcellularLocation>
</comment>
<feature type="transmembrane region" description="Helical" evidence="7">
    <location>
        <begin position="52"/>
        <end position="73"/>
    </location>
</feature>
<dbReference type="InterPro" id="IPR009914">
    <property type="entry name" value="DPM2"/>
</dbReference>
<comment type="subunit">
    <text evidence="7">Component of the dolichol-phosphate mannose (DPM) synthase complex.</text>
</comment>
<keyword evidence="9" id="KW-1185">Reference proteome</keyword>
<comment type="function">
    <text evidence="7">Regulatory subunit of the dolichol-phosphate mannose (DPM) synthase complex; essential for the ER localization.</text>
</comment>
<keyword evidence="5 7" id="KW-1133">Transmembrane helix</keyword>
<dbReference type="GO" id="GO:0005789">
    <property type="term" value="C:endoplasmic reticulum membrane"/>
    <property type="evidence" value="ECO:0007669"/>
    <property type="project" value="UniProtKB-SubCell"/>
</dbReference>
<keyword evidence="4 7" id="KW-0256">Endoplasmic reticulum</keyword>
<dbReference type="EMBL" id="KV428016">
    <property type="protein sequence ID" value="KZT42061.1"/>
    <property type="molecule type" value="Genomic_DNA"/>
</dbReference>
<evidence type="ECO:0000256" key="5">
    <source>
        <dbReference type="ARBA" id="ARBA00022989"/>
    </source>
</evidence>
<name>A0A166GVM0_9AGAM</name>
<dbReference type="UniPathway" id="UPA00378"/>
<evidence type="ECO:0000313" key="9">
    <source>
        <dbReference type="Proteomes" id="UP000076798"/>
    </source>
</evidence>
<dbReference type="OrthoDB" id="311279at2759"/>